<dbReference type="SUPFAM" id="SSF50494">
    <property type="entry name" value="Trypsin-like serine proteases"/>
    <property type="match status" value="1"/>
</dbReference>
<dbReference type="InterPro" id="IPR043504">
    <property type="entry name" value="Peptidase_S1_PA_chymotrypsin"/>
</dbReference>
<organism evidence="2 3">
    <name type="scientific">Thermogemmata fonticola</name>
    <dbReference type="NCBI Taxonomy" id="2755323"/>
    <lineage>
        <taxon>Bacteria</taxon>
        <taxon>Pseudomonadati</taxon>
        <taxon>Planctomycetota</taxon>
        <taxon>Planctomycetia</taxon>
        <taxon>Gemmatales</taxon>
        <taxon>Gemmataceae</taxon>
        <taxon>Thermogemmata</taxon>
    </lineage>
</organism>
<dbReference type="PANTHER" id="PTHR43019">
    <property type="entry name" value="SERINE ENDOPROTEASE DEGS"/>
    <property type="match status" value="1"/>
</dbReference>
<evidence type="ECO:0000313" key="3">
    <source>
        <dbReference type="Proteomes" id="UP000542342"/>
    </source>
</evidence>
<dbReference type="Pfam" id="PF13365">
    <property type="entry name" value="Trypsin_2"/>
    <property type="match status" value="1"/>
</dbReference>
<name>A0A7V8VEM4_9BACT</name>
<evidence type="ECO:0000256" key="1">
    <source>
        <dbReference type="SAM" id="SignalP"/>
    </source>
</evidence>
<accession>A0A7V8VEM4</accession>
<proteinExistence type="predicted"/>
<comment type="caution">
    <text evidence="2">The sequence shown here is derived from an EMBL/GenBank/DDBJ whole genome shotgun (WGS) entry which is preliminary data.</text>
</comment>
<dbReference type="EMBL" id="JACEFB010000007">
    <property type="protein sequence ID" value="MBA2226640.1"/>
    <property type="molecule type" value="Genomic_DNA"/>
</dbReference>
<keyword evidence="3" id="KW-1185">Reference proteome</keyword>
<evidence type="ECO:0000313" key="2">
    <source>
        <dbReference type="EMBL" id="MBA2226640.1"/>
    </source>
</evidence>
<dbReference type="Proteomes" id="UP000542342">
    <property type="component" value="Unassembled WGS sequence"/>
</dbReference>
<feature type="signal peptide" evidence="1">
    <location>
        <begin position="1"/>
        <end position="20"/>
    </location>
</feature>
<keyword evidence="1" id="KW-0732">Signal</keyword>
<dbReference type="InterPro" id="IPR009003">
    <property type="entry name" value="Peptidase_S1_PA"/>
</dbReference>
<dbReference type="RefSeq" id="WP_194538086.1">
    <property type="nucleotide sequence ID" value="NZ_JACEFB010000007.1"/>
</dbReference>
<sequence>MYRLLSVALVLGVAASLGLAQPQALQVYDRCIDGVVYVETVLREGLFRDEVSQGSGFLIDRRRKLVVTNYHVTQEKEKDKILVLFPVRGLFGEVISERKYYFDNAPRLIKNRFFSRARIVAQDKDKDLAILQLDQIPDSAKELPLARFDPKAQDTLHILGNPAERPLWRWAAGTQPAVGQIDARNRIPNIAVRNSKVILCCCAAFNGNSGGPVLNDDGEVVGIASFNGGPGGILTGAIHFAEIRDLLDSIVLHRVFSVENPTRFTLHYQVRWGENGEWENHAIKPHTYTVHWLKGPFDQIPYIKFDASFEEGYQEKSYKLAYYTRQLGRGVNPSRDLDAMEYIFAVDKEEMKIDLLRK</sequence>
<gene>
    <name evidence="2" type="ORF">H0921_10755</name>
</gene>
<dbReference type="AlphaFoldDB" id="A0A7V8VEM4"/>
<dbReference type="Gene3D" id="2.40.10.10">
    <property type="entry name" value="Trypsin-like serine proteases"/>
    <property type="match status" value="2"/>
</dbReference>
<dbReference type="PANTHER" id="PTHR43019:SF23">
    <property type="entry name" value="PROTEASE DO-LIKE 5, CHLOROPLASTIC"/>
    <property type="match status" value="1"/>
</dbReference>
<protein>
    <submittedName>
        <fullName evidence="2">Trypsin-like peptidase domain-containing protein</fullName>
    </submittedName>
</protein>
<feature type="chain" id="PRO_5030809287" evidence="1">
    <location>
        <begin position="21"/>
        <end position="358"/>
    </location>
</feature>
<reference evidence="2 3" key="1">
    <citation type="submission" date="2020-07" db="EMBL/GenBank/DDBJ databases">
        <title>Thermogemmata thermophila gen. nov., sp. nov., a novel moderate thermophilic planctomycete from a Kamchatka hot spring.</title>
        <authorList>
            <person name="Elcheninov A.G."/>
            <person name="Podosokorskaya O.A."/>
            <person name="Kovaleva O.L."/>
            <person name="Novikov A."/>
            <person name="Bonch-Osmolovskaya E.A."/>
            <person name="Toshchakov S.V."/>
            <person name="Kublanov I.V."/>
        </authorList>
    </citation>
    <scope>NUCLEOTIDE SEQUENCE [LARGE SCALE GENOMIC DNA]</scope>
    <source>
        <strain evidence="2 3">2918</strain>
    </source>
</reference>